<feature type="transmembrane region" description="Helical" evidence="10">
    <location>
        <begin position="34"/>
        <end position="59"/>
    </location>
</feature>
<evidence type="ECO:0000256" key="3">
    <source>
        <dbReference type="ARBA" id="ARBA00022692"/>
    </source>
</evidence>
<dbReference type="FunFam" id="1.20.1070.10:FF:000762">
    <property type="entry name" value="Predicted protein"/>
    <property type="match status" value="1"/>
</dbReference>
<feature type="transmembrane region" description="Helical" evidence="10">
    <location>
        <begin position="71"/>
        <end position="96"/>
    </location>
</feature>
<proteinExistence type="inferred from homology"/>
<evidence type="ECO:0000259" key="11">
    <source>
        <dbReference type="PROSITE" id="PS50262"/>
    </source>
</evidence>
<keyword evidence="6 10" id="KW-0472">Membrane</keyword>
<dbReference type="InterPro" id="IPR000276">
    <property type="entry name" value="GPCR_Rhodpsn"/>
</dbReference>
<dbReference type="PROSITE" id="PS50262">
    <property type="entry name" value="G_PROTEIN_RECEP_F1_2"/>
    <property type="match status" value="1"/>
</dbReference>
<organism evidence="12 13">
    <name type="scientific">Actinia tenebrosa</name>
    <name type="common">Australian red waratah sea anemone</name>
    <dbReference type="NCBI Taxonomy" id="6105"/>
    <lineage>
        <taxon>Eukaryota</taxon>
        <taxon>Metazoa</taxon>
        <taxon>Cnidaria</taxon>
        <taxon>Anthozoa</taxon>
        <taxon>Hexacorallia</taxon>
        <taxon>Actiniaria</taxon>
        <taxon>Actiniidae</taxon>
        <taxon>Actinia</taxon>
    </lineage>
</organism>
<feature type="domain" description="G-protein coupled receptors family 1 profile" evidence="11">
    <location>
        <begin position="51"/>
        <end position="308"/>
    </location>
</feature>
<dbReference type="FunCoup" id="A0A6P8I9E1">
    <property type="interactions" value="941"/>
</dbReference>
<keyword evidence="3 9" id="KW-0812">Transmembrane</keyword>
<accession>A0A6P8I9E1</accession>
<dbReference type="Proteomes" id="UP000515163">
    <property type="component" value="Unplaced"/>
</dbReference>
<evidence type="ECO:0000256" key="9">
    <source>
        <dbReference type="RuleBase" id="RU000688"/>
    </source>
</evidence>
<keyword evidence="4 10" id="KW-1133">Transmembrane helix</keyword>
<feature type="transmembrane region" description="Helical" evidence="10">
    <location>
        <begin position="149"/>
        <end position="171"/>
    </location>
</feature>
<keyword evidence="8 9" id="KW-0807">Transducer</keyword>
<dbReference type="InterPro" id="IPR050125">
    <property type="entry name" value="GPCR_opsins"/>
</dbReference>
<keyword evidence="5 9" id="KW-0297">G-protein coupled receptor</keyword>
<dbReference type="PRINTS" id="PR01012">
    <property type="entry name" value="NRPEPTIDEYR"/>
</dbReference>
<gene>
    <name evidence="13" type="primary">LOC116300456</name>
</gene>
<dbReference type="AlphaFoldDB" id="A0A6P8I9E1"/>
<evidence type="ECO:0000313" key="13">
    <source>
        <dbReference type="RefSeq" id="XP_031565194.1"/>
    </source>
</evidence>
<sequence>MTCCGFRIVILRMFPDDELQLYAKELANRSLGTVVLESLVCGFLILVAFFGNMIVLWIIYRYRNLRTIPNLFVFSLALSDVIMSGFCAPMCLAALIKGENIFGDVLCTIQGFLISILARVSLQTMALVAVNRFFLIVKPSLYRKIYKPCYTKAMIMGAWILSGTEPLPYLTMGKQYYFNPAKVFCFPDTRLPYVLIVGYIYVGLPMPVLAWCYFKVFHSLRQHTRRLHQSQSSSFQSNAQKRGPSVEEINVTWTLFLTVCALIFCWIPISVVDLVDFARGTLASLPRPVYMMYLFLGQLSTAVNPMIYGVMNKSFRGAYRKILCRRSNVIEAVKVTGAGSTQAPC</sequence>
<name>A0A6P8I9E1_ACTTE</name>
<evidence type="ECO:0000256" key="10">
    <source>
        <dbReference type="SAM" id="Phobius"/>
    </source>
</evidence>
<keyword evidence="7 9" id="KW-0675">Receptor</keyword>
<dbReference type="PANTHER" id="PTHR24240">
    <property type="entry name" value="OPSIN"/>
    <property type="match status" value="1"/>
</dbReference>
<dbReference type="KEGG" id="aten:116300456"/>
<evidence type="ECO:0000313" key="12">
    <source>
        <dbReference type="Proteomes" id="UP000515163"/>
    </source>
</evidence>
<reference evidence="13" key="1">
    <citation type="submission" date="2025-08" db="UniProtKB">
        <authorList>
            <consortium name="RefSeq"/>
        </authorList>
    </citation>
    <scope>IDENTIFICATION</scope>
    <source>
        <tissue evidence="13">Tentacle</tissue>
    </source>
</reference>
<dbReference type="GeneID" id="116300456"/>
<evidence type="ECO:0000256" key="5">
    <source>
        <dbReference type="ARBA" id="ARBA00023040"/>
    </source>
</evidence>
<evidence type="ECO:0000256" key="8">
    <source>
        <dbReference type="ARBA" id="ARBA00023224"/>
    </source>
</evidence>
<evidence type="ECO:0000256" key="2">
    <source>
        <dbReference type="ARBA" id="ARBA00010663"/>
    </source>
</evidence>
<feature type="transmembrane region" description="Helical" evidence="10">
    <location>
        <begin position="289"/>
        <end position="311"/>
    </location>
</feature>
<dbReference type="SUPFAM" id="SSF81321">
    <property type="entry name" value="Family A G protein-coupled receptor-like"/>
    <property type="match status" value="1"/>
</dbReference>
<comment type="similarity">
    <text evidence="2 9">Belongs to the G-protein coupled receptor 1 family.</text>
</comment>
<dbReference type="PROSITE" id="PS00237">
    <property type="entry name" value="G_PROTEIN_RECEP_F1_1"/>
    <property type="match status" value="1"/>
</dbReference>
<dbReference type="SMART" id="SM01381">
    <property type="entry name" value="7TM_GPCR_Srsx"/>
    <property type="match status" value="1"/>
</dbReference>
<dbReference type="InterPro" id="IPR000611">
    <property type="entry name" value="NPY_rcpt"/>
</dbReference>
<dbReference type="InterPro" id="IPR017452">
    <property type="entry name" value="GPCR_Rhodpsn_7TM"/>
</dbReference>
<dbReference type="Pfam" id="PF00001">
    <property type="entry name" value="7tm_1"/>
    <property type="match status" value="1"/>
</dbReference>
<evidence type="ECO:0000256" key="4">
    <source>
        <dbReference type="ARBA" id="ARBA00022989"/>
    </source>
</evidence>
<protein>
    <submittedName>
        <fullName evidence="13">Tachykinin-like peptides receptor 86C</fullName>
    </submittedName>
</protein>
<dbReference type="CDD" id="cd00637">
    <property type="entry name" value="7tm_classA_rhodopsin-like"/>
    <property type="match status" value="1"/>
</dbReference>
<dbReference type="PRINTS" id="PR00237">
    <property type="entry name" value="GPCRRHODOPSN"/>
</dbReference>
<feature type="transmembrane region" description="Helical" evidence="10">
    <location>
        <begin position="191"/>
        <end position="214"/>
    </location>
</feature>
<keyword evidence="12" id="KW-1185">Reference proteome</keyword>
<dbReference type="GO" id="GO:0016020">
    <property type="term" value="C:membrane"/>
    <property type="evidence" value="ECO:0007669"/>
    <property type="project" value="UniProtKB-SubCell"/>
</dbReference>
<evidence type="ECO:0000256" key="6">
    <source>
        <dbReference type="ARBA" id="ARBA00023136"/>
    </source>
</evidence>
<feature type="transmembrane region" description="Helical" evidence="10">
    <location>
        <begin position="251"/>
        <end position="269"/>
    </location>
</feature>
<dbReference type="InParanoid" id="A0A6P8I9E1"/>
<comment type="subcellular location">
    <subcellularLocation>
        <location evidence="1">Membrane</location>
        <topology evidence="1">Multi-pass membrane protein</topology>
    </subcellularLocation>
</comment>
<dbReference type="RefSeq" id="XP_031565194.1">
    <property type="nucleotide sequence ID" value="XM_031709334.1"/>
</dbReference>
<evidence type="ECO:0000256" key="1">
    <source>
        <dbReference type="ARBA" id="ARBA00004141"/>
    </source>
</evidence>
<evidence type="ECO:0000256" key="7">
    <source>
        <dbReference type="ARBA" id="ARBA00023170"/>
    </source>
</evidence>
<dbReference type="Gene3D" id="1.20.1070.10">
    <property type="entry name" value="Rhodopsin 7-helix transmembrane proteins"/>
    <property type="match status" value="1"/>
</dbReference>
<feature type="transmembrane region" description="Helical" evidence="10">
    <location>
        <begin position="116"/>
        <end position="137"/>
    </location>
</feature>
<dbReference type="OrthoDB" id="10044919at2759"/>
<dbReference type="GO" id="GO:0004983">
    <property type="term" value="F:neuropeptide Y receptor activity"/>
    <property type="evidence" value="ECO:0007669"/>
    <property type="project" value="InterPro"/>
</dbReference>